<dbReference type="PANTHER" id="PTHR33577">
    <property type="entry name" value="STERIGMATOCYSTIN BIOSYNTHESIS PEROXIDASE STCC-RELATED"/>
    <property type="match status" value="1"/>
</dbReference>
<evidence type="ECO:0000256" key="5">
    <source>
        <dbReference type="ARBA" id="ARBA00023002"/>
    </source>
</evidence>
<keyword evidence="10" id="KW-1185">Reference proteome</keyword>
<dbReference type="AlphaFoldDB" id="A0A0C3MIM4"/>
<dbReference type="Gene3D" id="1.10.489.10">
    <property type="entry name" value="Chloroperoxidase-like"/>
    <property type="match status" value="1"/>
</dbReference>
<dbReference type="HOGENOM" id="CLU_050230_1_0_1"/>
<organism evidence="9 10">
    <name type="scientific">Tulasnella calospora MUT 4182</name>
    <dbReference type="NCBI Taxonomy" id="1051891"/>
    <lineage>
        <taxon>Eukaryota</taxon>
        <taxon>Fungi</taxon>
        <taxon>Dikarya</taxon>
        <taxon>Basidiomycota</taxon>
        <taxon>Agaricomycotina</taxon>
        <taxon>Agaricomycetes</taxon>
        <taxon>Cantharellales</taxon>
        <taxon>Tulasnellaceae</taxon>
        <taxon>Tulasnella</taxon>
    </lineage>
</organism>
<dbReference type="GO" id="GO:0004601">
    <property type="term" value="F:peroxidase activity"/>
    <property type="evidence" value="ECO:0007669"/>
    <property type="project" value="UniProtKB-KW"/>
</dbReference>
<evidence type="ECO:0000313" key="10">
    <source>
        <dbReference type="Proteomes" id="UP000054248"/>
    </source>
</evidence>
<dbReference type="OrthoDB" id="407298at2759"/>
<comment type="similarity">
    <text evidence="7">Belongs to the chloroperoxidase family.</text>
</comment>
<keyword evidence="2" id="KW-0575">Peroxidase</keyword>
<dbReference type="Proteomes" id="UP000054248">
    <property type="component" value="Unassembled WGS sequence"/>
</dbReference>
<evidence type="ECO:0000256" key="2">
    <source>
        <dbReference type="ARBA" id="ARBA00022559"/>
    </source>
</evidence>
<name>A0A0C3MIM4_9AGAM</name>
<keyword evidence="5" id="KW-0560">Oxidoreductase</keyword>
<dbReference type="EMBL" id="KN822947">
    <property type="protein sequence ID" value="KIO33542.1"/>
    <property type="molecule type" value="Genomic_DNA"/>
</dbReference>
<comment type="cofactor">
    <cofactor evidence="1">
        <name>heme b</name>
        <dbReference type="ChEBI" id="CHEBI:60344"/>
    </cofactor>
</comment>
<keyword evidence="6" id="KW-0408">Iron</keyword>
<keyword evidence="4" id="KW-0479">Metal-binding</keyword>
<reference evidence="9 10" key="1">
    <citation type="submission" date="2014-04" db="EMBL/GenBank/DDBJ databases">
        <authorList>
            <consortium name="DOE Joint Genome Institute"/>
            <person name="Kuo A."/>
            <person name="Girlanda M."/>
            <person name="Perotto S."/>
            <person name="Kohler A."/>
            <person name="Nagy L.G."/>
            <person name="Floudas D."/>
            <person name="Copeland A."/>
            <person name="Barry K.W."/>
            <person name="Cichocki N."/>
            <person name="Veneault-Fourrey C."/>
            <person name="LaButti K."/>
            <person name="Lindquist E.A."/>
            <person name="Lipzen A."/>
            <person name="Lundell T."/>
            <person name="Morin E."/>
            <person name="Murat C."/>
            <person name="Sun H."/>
            <person name="Tunlid A."/>
            <person name="Henrissat B."/>
            <person name="Grigoriev I.V."/>
            <person name="Hibbett D.S."/>
            <person name="Martin F."/>
            <person name="Nordberg H.P."/>
            <person name="Cantor M.N."/>
            <person name="Hua S.X."/>
        </authorList>
    </citation>
    <scope>NUCLEOTIDE SEQUENCE [LARGE SCALE GENOMIC DNA]</scope>
    <source>
        <strain evidence="9 10">MUT 4182</strain>
    </source>
</reference>
<gene>
    <name evidence="9" type="ORF">M407DRAFT_185850</name>
</gene>
<evidence type="ECO:0000256" key="1">
    <source>
        <dbReference type="ARBA" id="ARBA00001970"/>
    </source>
</evidence>
<dbReference type="PROSITE" id="PS51405">
    <property type="entry name" value="HEME_HALOPEROXIDASE"/>
    <property type="match status" value="1"/>
</dbReference>
<evidence type="ECO:0000256" key="3">
    <source>
        <dbReference type="ARBA" id="ARBA00022617"/>
    </source>
</evidence>
<dbReference type="Pfam" id="PF01328">
    <property type="entry name" value="Peroxidase_2"/>
    <property type="match status" value="1"/>
</dbReference>
<protein>
    <recommendedName>
        <fullName evidence="8">Heme haloperoxidase family profile domain-containing protein</fullName>
    </recommendedName>
</protein>
<dbReference type="STRING" id="1051891.A0A0C3MIM4"/>
<sequence length="310" mass="34736">MTVNFFTTTFGILTRTLKLGFGLVPLLGFVIQLHARDTYYSLLNLALFWRPRRPGMVIAQGKPGFGGMWPEYIAPSASDSRSPCPGLNALANHGILPRDGKKLTYKQMSQAIQHAFNLSPALGDQLTGSAYLLDQGRGWINLHDLNTLNIVQHDASFTRPDIAFCPDQSYPHAELVDRLLKASSNGTELSLEDWAYFSGLRRAECKASNGQYSMTYSFIHKFFGSGNAALLYSLFGGRVNDLEIFLKEERFPDGWEPRNREAFGHTIIQAQKTSLEIEFNINENQELRPGDELLDQRKPNYVAVGKLISV</sequence>
<evidence type="ECO:0000313" key="9">
    <source>
        <dbReference type="EMBL" id="KIO33542.1"/>
    </source>
</evidence>
<reference evidence="10" key="2">
    <citation type="submission" date="2015-01" db="EMBL/GenBank/DDBJ databases">
        <title>Evolutionary Origins and Diversification of the Mycorrhizal Mutualists.</title>
        <authorList>
            <consortium name="DOE Joint Genome Institute"/>
            <consortium name="Mycorrhizal Genomics Consortium"/>
            <person name="Kohler A."/>
            <person name="Kuo A."/>
            <person name="Nagy L.G."/>
            <person name="Floudas D."/>
            <person name="Copeland A."/>
            <person name="Barry K.W."/>
            <person name="Cichocki N."/>
            <person name="Veneault-Fourrey C."/>
            <person name="LaButti K."/>
            <person name="Lindquist E.A."/>
            <person name="Lipzen A."/>
            <person name="Lundell T."/>
            <person name="Morin E."/>
            <person name="Murat C."/>
            <person name="Riley R."/>
            <person name="Ohm R."/>
            <person name="Sun H."/>
            <person name="Tunlid A."/>
            <person name="Henrissat B."/>
            <person name="Grigoriev I.V."/>
            <person name="Hibbett D.S."/>
            <person name="Martin F."/>
        </authorList>
    </citation>
    <scope>NUCLEOTIDE SEQUENCE [LARGE SCALE GENOMIC DNA]</scope>
    <source>
        <strain evidence="10">MUT 4182</strain>
    </source>
</reference>
<dbReference type="SUPFAM" id="SSF47571">
    <property type="entry name" value="Cloroperoxidase"/>
    <property type="match status" value="1"/>
</dbReference>
<dbReference type="InterPro" id="IPR036851">
    <property type="entry name" value="Chloroperoxidase-like_sf"/>
</dbReference>
<evidence type="ECO:0000256" key="7">
    <source>
        <dbReference type="ARBA" id="ARBA00025795"/>
    </source>
</evidence>
<dbReference type="InterPro" id="IPR000028">
    <property type="entry name" value="Chloroperoxidase"/>
</dbReference>
<evidence type="ECO:0000259" key="8">
    <source>
        <dbReference type="PROSITE" id="PS51405"/>
    </source>
</evidence>
<proteinExistence type="inferred from homology"/>
<dbReference type="GO" id="GO:0046872">
    <property type="term" value="F:metal ion binding"/>
    <property type="evidence" value="ECO:0007669"/>
    <property type="project" value="UniProtKB-KW"/>
</dbReference>
<accession>A0A0C3MIM4</accession>
<feature type="domain" description="Heme haloperoxidase family profile" evidence="8">
    <location>
        <begin position="68"/>
        <end position="272"/>
    </location>
</feature>
<evidence type="ECO:0000256" key="6">
    <source>
        <dbReference type="ARBA" id="ARBA00023004"/>
    </source>
</evidence>
<dbReference type="PANTHER" id="PTHR33577:SF18">
    <property type="entry name" value="HEME HALOPEROXIDASE FAMILY PROFILE DOMAIN-CONTAINING PROTEIN"/>
    <property type="match status" value="1"/>
</dbReference>
<evidence type="ECO:0000256" key="4">
    <source>
        <dbReference type="ARBA" id="ARBA00022723"/>
    </source>
</evidence>
<keyword evidence="3" id="KW-0349">Heme</keyword>